<feature type="domain" description="Multidrug resistance protein MdtA-like barrel-sandwich hybrid" evidence="4">
    <location>
        <begin position="98"/>
        <end position="236"/>
    </location>
</feature>
<evidence type="ECO:0000256" key="1">
    <source>
        <dbReference type="ARBA" id="ARBA00009477"/>
    </source>
</evidence>
<evidence type="ECO:0000256" key="2">
    <source>
        <dbReference type="SAM" id="Coils"/>
    </source>
</evidence>
<reference evidence="6 7" key="1">
    <citation type="submission" date="2016-11" db="EMBL/GenBank/DDBJ databases">
        <authorList>
            <person name="Jaros S."/>
            <person name="Januszkiewicz K."/>
            <person name="Wedrychowicz H."/>
        </authorList>
    </citation>
    <scope>NUCLEOTIDE SEQUENCE [LARGE SCALE GENOMIC DNA]</scope>
    <source>
        <strain evidence="6 7">DSM 10502</strain>
    </source>
</reference>
<sequence>MSALLFLHPIVCAAGLRSPSQGEGIGMKRYFFIGIAVILTLALALVAYGTWLNVSDEKQIARRMDERTLMLTGAQAQKRSLRPMVEMDAVRLYSENMADTVALVDGRIIEMYVTKNSPVRKGDVLMRLANDQIPLQIQQAAANVRRMEAALAQATNAYHRQQRLMAKEATSKEKYEEAEAQYLAAQEALAEAEAQRAQYLVQEERQNVVAPVDGNVLLIYQREGSYVQGGTPLALVGDFNRLLFSVTLDDKYTRHFSVGETAELHFPAQAMNKAYDTEYAAGNQGKAEKIFATITEITPPLSEPAGIRRVVCSVDNRARVLEPLTYNGVSLRMRDSYECLSVPLSAMVDASHEEVFVVNPDGTVNRREVKAGANDGRYIEILSGLTEGEAVVVESFDGLEDGMKVDVSIEEKTANNKGGKG</sequence>
<dbReference type="PANTHER" id="PTHR30469">
    <property type="entry name" value="MULTIDRUG RESISTANCE PROTEIN MDTA"/>
    <property type="match status" value="1"/>
</dbReference>
<evidence type="ECO:0000313" key="6">
    <source>
        <dbReference type="EMBL" id="SHF12769.1"/>
    </source>
</evidence>
<keyword evidence="7" id="KW-1185">Reference proteome</keyword>
<dbReference type="STRING" id="1123243.SAMN02745190_01912"/>
<dbReference type="InterPro" id="IPR006143">
    <property type="entry name" value="RND_pump_MFP"/>
</dbReference>
<dbReference type="Pfam" id="PF25917">
    <property type="entry name" value="BSH_RND"/>
    <property type="match status" value="1"/>
</dbReference>
<evidence type="ECO:0000313" key="7">
    <source>
        <dbReference type="Proteomes" id="UP000184404"/>
    </source>
</evidence>
<dbReference type="Gene3D" id="2.40.50.100">
    <property type="match status" value="1"/>
</dbReference>
<dbReference type="Gene3D" id="2.40.420.20">
    <property type="match status" value="1"/>
</dbReference>
<dbReference type="InterPro" id="IPR058637">
    <property type="entry name" value="YknX-like_C"/>
</dbReference>
<gene>
    <name evidence="6" type="ORF">SAMN02745190_01912</name>
</gene>
<dbReference type="Pfam" id="PF25989">
    <property type="entry name" value="YknX_C"/>
    <property type="match status" value="1"/>
</dbReference>
<keyword evidence="3" id="KW-0812">Transmembrane</keyword>
<dbReference type="NCBIfam" id="TIGR01730">
    <property type="entry name" value="RND_mfp"/>
    <property type="match status" value="1"/>
</dbReference>
<keyword evidence="3" id="KW-1133">Transmembrane helix</keyword>
<comment type="similarity">
    <text evidence="1">Belongs to the membrane fusion protein (MFP) (TC 8.A.1) family.</text>
</comment>
<feature type="transmembrane region" description="Helical" evidence="3">
    <location>
        <begin position="32"/>
        <end position="54"/>
    </location>
</feature>
<name>A0A1M4Z3X4_9FIRM</name>
<proteinExistence type="inferred from homology"/>
<dbReference type="GO" id="GO:0015562">
    <property type="term" value="F:efflux transmembrane transporter activity"/>
    <property type="evidence" value="ECO:0007669"/>
    <property type="project" value="TreeGrafter"/>
</dbReference>
<dbReference type="PANTHER" id="PTHR30469:SF15">
    <property type="entry name" value="HLYD FAMILY OF SECRETION PROTEINS"/>
    <property type="match status" value="1"/>
</dbReference>
<dbReference type="AlphaFoldDB" id="A0A1M4Z3X4"/>
<keyword evidence="2" id="KW-0175">Coiled coil</keyword>
<dbReference type="InterPro" id="IPR058625">
    <property type="entry name" value="MdtA-like_BSH"/>
</dbReference>
<dbReference type="Proteomes" id="UP000184404">
    <property type="component" value="Unassembled WGS sequence"/>
</dbReference>
<dbReference type="SUPFAM" id="SSF111369">
    <property type="entry name" value="HlyD-like secretion proteins"/>
    <property type="match status" value="1"/>
</dbReference>
<dbReference type="Gene3D" id="1.10.287.470">
    <property type="entry name" value="Helix hairpin bin"/>
    <property type="match status" value="1"/>
</dbReference>
<dbReference type="GO" id="GO:1990281">
    <property type="term" value="C:efflux pump complex"/>
    <property type="evidence" value="ECO:0007669"/>
    <property type="project" value="TreeGrafter"/>
</dbReference>
<dbReference type="EMBL" id="FQUG01000007">
    <property type="protein sequence ID" value="SHF12769.1"/>
    <property type="molecule type" value="Genomic_DNA"/>
</dbReference>
<accession>A0A1M4Z3X4</accession>
<protein>
    <submittedName>
        <fullName evidence="6">RND family efflux transporter, MFP subunit</fullName>
    </submittedName>
</protein>
<evidence type="ECO:0000259" key="4">
    <source>
        <dbReference type="Pfam" id="PF25917"/>
    </source>
</evidence>
<evidence type="ECO:0000259" key="5">
    <source>
        <dbReference type="Pfam" id="PF25989"/>
    </source>
</evidence>
<dbReference type="Gene3D" id="2.40.30.170">
    <property type="match status" value="1"/>
</dbReference>
<keyword evidence="3" id="KW-0472">Membrane</keyword>
<feature type="domain" description="YknX-like C-terminal permuted SH3-like" evidence="5">
    <location>
        <begin position="340"/>
        <end position="407"/>
    </location>
</feature>
<feature type="coiled-coil region" evidence="2">
    <location>
        <begin position="137"/>
        <end position="202"/>
    </location>
</feature>
<organism evidence="6 7">
    <name type="scientific">Schwartzia succinivorans DSM 10502</name>
    <dbReference type="NCBI Taxonomy" id="1123243"/>
    <lineage>
        <taxon>Bacteria</taxon>
        <taxon>Bacillati</taxon>
        <taxon>Bacillota</taxon>
        <taxon>Negativicutes</taxon>
        <taxon>Selenomonadales</taxon>
        <taxon>Selenomonadaceae</taxon>
        <taxon>Schwartzia</taxon>
    </lineage>
</organism>
<evidence type="ECO:0000256" key="3">
    <source>
        <dbReference type="SAM" id="Phobius"/>
    </source>
</evidence>